<accession>A0A380TKB1</accession>
<gene>
    <name evidence="3" type="ORF">DF3PB_930013</name>
</gene>
<feature type="domain" description="Bbp19-like phage" evidence="2">
    <location>
        <begin position="35"/>
        <end position="84"/>
    </location>
</feature>
<proteinExistence type="predicted"/>
<name>A0A380TKB1_9ZZZZ</name>
<evidence type="ECO:0000256" key="1">
    <source>
        <dbReference type="SAM" id="MobiDB-lite"/>
    </source>
</evidence>
<dbReference type="EMBL" id="UIDG01000649">
    <property type="protein sequence ID" value="SUS08895.1"/>
    <property type="molecule type" value="Genomic_DNA"/>
</dbReference>
<dbReference type="InterPro" id="IPR057447">
    <property type="entry name" value="Bbp19-like_phage"/>
</dbReference>
<evidence type="ECO:0000259" key="2">
    <source>
        <dbReference type="Pfam" id="PF25181"/>
    </source>
</evidence>
<sequence>MSLPNQGWDWFDSDRSGAEAQPSTAAGEAELATVFARCFLSADGRQVLGHLRRLTVERALGPQVSEALMRYVEGQRQMVLYVEALVAKGAGGPHNRKRET</sequence>
<evidence type="ECO:0000313" key="3">
    <source>
        <dbReference type="EMBL" id="SUS08895.1"/>
    </source>
</evidence>
<organism evidence="3">
    <name type="scientific">metagenome</name>
    <dbReference type="NCBI Taxonomy" id="256318"/>
    <lineage>
        <taxon>unclassified sequences</taxon>
        <taxon>metagenomes</taxon>
    </lineage>
</organism>
<protein>
    <recommendedName>
        <fullName evidence="2">Bbp19-like phage domain-containing protein</fullName>
    </recommendedName>
</protein>
<reference evidence="3" key="1">
    <citation type="submission" date="2018-07" db="EMBL/GenBank/DDBJ databases">
        <authorList>
            <person name="Quirk P.G."/>
            <person name="Krulwich T.A."/>
        </authorList>
    </citation>
    <scope>NUCLEOTIDE SEQUENCE</scope>
</reference>
<dbReference type="AlphaFoldDB" id="A0A380TKB1"/>
<dbReference type="Pfam" id="PF25181">
    <property type="entry name" value="Phage_Bbp19"/>
    <property type="match status" value="1"/>
</dbReference>
<feature type="region of interest" description="Disordered" evidence="1">
    <location>
        <begin position="1"/>
        <end position="24"/>
    </location>
</feature>